<comment type="caution">
    <text evidence="1">The sequence shown here is derived from an EMBL/GenBank/DDBJ whole genome shotgun (WGS) entry which is preliminary data.</text>
</comment>
<proteinExistence type="predicted"/>
<dbReference type="Proteomes" id="UP000324222">
    <property type="component" value="Unassembled WGS sequence"/>
</dbReference>
<keyword evidence="2" id="KW-1185">Reference proteome</keyword>
<sequence length="149" mass="16095">MTTRDPGSPLASNANCTPATWGKRPSSFGMNSVRSQCSGIQQSHIAIAGCQHDVTHKVAQSNLPAMPVHGVGEDATSKRLACFIILHITHQPGEYMRKNPLTNGWSKDVPTEEDEWILISQAPEGCLEPCSSCLGLSSLLLHIVHIIEV</sequence>
<evidence type="ECO:0000313" key="1">
    <source>
        <dbReference type="EMBL" id="MPC10589.1"/>
    </source>
</evidence>
<dbReference type="EMBL" id="VSRR010000123">
    <property type="protein sequence ID" value="MPC10589.1"/>
    <property type="molecule type" value="Genomic_DNA"/>
</dbReference>
<accession>A0A5B7CM19</accession>
<reference evidence="1 2" key="1">
    <citation type="submission" date="2019-05" db="EMBL/GenBank/DDBJ databases">
        <title>Another draft genome of Portunus trituberculatus and its Hox gene families provides insights of decapod evolution.</title>
        <authorList>
            <person name="Jeong J.-H."/>
            <person name="Song I."/>
            <person name="Kim S."/>
            <person name="Choi T."/>
            <person name="Kim D."/>
            <person name="Ryu S."/>
            <person name="Kim W."/>
        </authorList>
    </citation>
    <scope>NUCLEOTIDE SEQUENCE [LARGE SCALE GENOMIC DNA]</scope>
    <source>
        <tissue evidence="1">Muscle</tissue>
    </source>
</reference>
<name>A0A5B7CM19_PORTR</name>
<protein>
    <submittedName>
        <fullName evidence="1">Uncharacterized protein</fullName>
    </submittedName>
</protein>
<organism evidence="1 2">
    <name type="scientific">Portunus trituberculatus</name>
    <name type="common">Swimming crab</name>
    <name type="synonym">Neptunus trituberculatus</name>
    <dbReference type="NCBI Taxonomy" id="210409"/>
    <lineage>
        <taxon>Eukaryota</taxon>
        <taxon>Metazoa</taxon>
        <taxon>Ecdysozoa</taxon>
        <taxon>Arthropoda</taxon>
        <taxon>Crustacea</taxon>
        <taxon>Multicrustacea</taxon>
        <taxon>Malacostraca</taxon>
        <taxon>Eumalacostraca</taxon>
        <taxon>Eucarida</taxon>
        <taxon>Decapoda</taxon>
        <taxon>Pleocyemata</taxon>
        <taxon>Brachyura</taxon>
        <taxon>Eubrachyura</taxon>
        <taxon>Portunoidea</taxon>
        <taxon>Portunidae</taxon>
        <taxon>Portuninae</taxon>
        <taxon>Portunus</taxon>
    </lineage>
</organism>
<evidence type="ECO:0000313" key="2">
    <source>
        <dbReference type="Proteomes" id="UP000324222"/>
    </source>
</evidence>
<gene>
    <name evidence="1" type="ORF">E2C01_003226</name>
</gene>
<dbReference type="AlphaFoldDB" id="A0A5B7CM19"/>